<accession>A0A819ULI5</accession>
<evidence type="ECO:0000313" key="2">
    <source>
        <dbReference type="Proteomes" id="UP000663868"/>
    </source>
</evidence>
<dbReference type="AlphaFoldDB" id="A0A819ULI5"/>
<dbReference type="Proteomes" id="UP000663868">
    <property type="component" value="Unassembled WGS sequence"/>
</dbReference>
<proteinExistence type="predicted"/>
<reference evidence="1" key="1">
    <citation type="submission" date="2021-02" db="EMBL/GenBank/DDBJ databases">
        <authorList>
            <person name="Nowell W R."/>
        </authorList>
    </citation>
    <scope>NUCLEOTIDE SEQUENCE</scope>
</reference>
<protein>
    <submittedName>
        <fullName evidence="1">Uncharacterized protein</fullName>
    </submittedName>
</protein>
<gene>
    <name evidence="1" type="ORF">KXQ929_LOCUS34266</name>
</gene>
<sequence>MTFPLPANSLSLFGDSFYNVVKQFCGVEAVKLLKFQLIDTSMDLLEVDDVFSILQFESDQTATLKQILGVPCKDEVGNYSFFIMPGLRLKLNKFIHTLRSLLPSTDSSSTTKRFALPLTDGFPSTQYFSTNLLADLEMWYDQVDKASLRNLHVVQPVCPPGQTSPPSFILSCYGTSGKNIRVLGFSTDCEPRSLNAMRNAMGFFSKSEVQFEEYPHHFKISFLKVGKLLDHALTVSDVLQNDKQNYSSCEKITSDAVLTFLKKIPNSEALQAYLKRVEKLAALQAIKSSSESNNNNLIFPKHHKQSQQKHQVAAMHTTTILTEKLIQDTVFSAYLQACQILSDCNLSILDPNGITISSDEVNRLAFQKLTTPQCKIFSQKDHQSNNSKQDEDDDYEEYLSQKQYNANNNIDDYDQSISSDESDTDVLPNVSNSTFRGMRIFDSINSNQSASFFSVEVNGQKKFMHKQAANWYFYKTKPILSSDRSIRVQNK</sequence>
<organism evidence="1 2">
    <name type="scientific">Adineta steineri</name>
    <dbReference type="NCBI Taxonomy" id="433720"/>
    <lineage>
        <taxon>Eukaryota</taxon>
        <taxon>Metazoa</taxon>
        <taxon>Spiralia</taxon>
        <taxon>Gnathifera</taxon>
        <taxon>Rotifera</taxon>
        <taxon>Eurotatoria</taxon>
        <taxon>Bdelloidea</taxon>
        <taxon>Adinetida</taxon>
        <taxon>Adinetidae</taxon>
        <taxon>Adineta</taxon>
    </lineage>
</organism>
<evidence type="ECO:0000313" key="1">
    <source>
        <dbReference type="EMBL" id="CAF4096384.1"/>
    </source>
</evidence>
<comment type="caution">
    <text evidence="1">The sequence shown here is derived from an EMBL/GenBank/DDBJ whole genome shotgun (WGS) entry which is preliminary data.</text>
</comment>
<name>A0A819ULI5_9BILA</name>
<dbReference type="EMBL" id="CAJOBB010004618">
    <property type="protein sequence ID" value="CAF4096384.1"/>
    <property type="molecule type" value="Genomic_DNA"/>
</dbReference>